<dbReference type="RefSeq" id="WP_242375624.1">
    <property type="nucleotide sequence ID" value="NZ_JAKRKC020000003.1"/>
</dbReference>
<gene>
    <name evidence="1" type="ORF">MF672_046820</name>
</gene>
<evidence type="ECO:0008006" key="3">
    <source>
        <dbReference type="Google" id="ProtNLM"/>
    </source>
</evidence>
<proteinExistence type="predicted"/>
<dbReference type="Proteomes" id="UP001317259">
    <property type="component" value="Unassembled WGS sequence"/>
</dbReference>
<accession>A0ABT0GA40</accession>
<protein>
    <recommendedName>
        <fullName evidence="3">Rpn family recombination-promoting nuclease/putative transposase</fullName>
    </recommendedName>
</protein>
<reference evidence="1 2" key="1">
    <citation type="submission" date="2022-04" db="EMBL/GenBank/DDBJ databases">
        <title>Genome draft of Actinomadura sp. ATCC 31491.</title>
        <authorList>
            <person name="Shi X."/>
            <person name="Du Y."/>
        </authorList>
    </citation>
    <scope>NUCLEOTIDE SEQUENCE [LARGE SCALE GENOMIC DNA]</scope>
    <source>
        <strain evidence="1 2">ATCC 31491</strain>
    </source>
</reference>
<dbReference type="EMBL" id="JAKRKC020000003">
    <property type="protein sequence ID" value="MCK2221268.1"/>
    <property type="molecule type" value="Genomic_DNA"/>
</dbReference>
<dbReference type="PANTHER" id="PTHR34613">
    <property type="entry name" value="SLL0800 PROTEIN"/>
    <property type="match status" value="1"/>
</dbReference>
<dbReference type="PANTHER" id="PTHR34613:SF1">
    <property type="entry name" value="SLL6017 PROTEIN"/>
    <property type="match status" value="1"/>
</dbReference>
<keyword evidence="2" id="KW-1185">Reference proteome</keyword>
<comment type="caution">
    <text evidence="1">The sequence shown here is derived from an EMBL/GenBank/DDBJ whole genome shotgun (WGS) entry which is preliminary data.</text>
</comment>
<evidence type="ECO:0000313" key="1">
    <source>
        <dbReference type="EMBL" id="MCK2221268.1"/>
    </source>
</evidence>
<evidence type="ECO:0000313" key="2">
    <source>
        <dbReference type="Proteomes" id="UP001317259"/>
    </source>
</evidence>
<organism evidence="1 2">
    <name type="scientific">Actinomadura luzonensis</name>
    <dbReference type="NCBI Taxonomy" id="2805427"/>
    <lineage>
        <taxon>Bacteria</taxon>
        <taxon>Bacillati</taxon>
        <taxon>Actinomycetota</taxon>
        <taxon>Actinomycetes</taxon>
        <taxon>Streptosporangiales</taxon>
        <taxon>Thermomonosporaceae</taxon>
        <taxon>Actinomadura</taxon>
    </lineage>
</organism>
<name>A0ABT0GA40_9ACTN</name>
<sequence>MSPTQEHEFLIELVRHRPSLVATLLTEMGVPVPSFTQARLESTDFTNCVPTEYRADSVVVLDGSKPVSGVVLEVQRQHREEKTWSWPVYLTTLRARIKCPCILLVFCPDPQEALRCAKPIEMGHPGWTLRPIVLGPQQVPMITDLEQAIAEPELTALSAIVHGSTEEGFKVLQTLHESQEHLPEEAQGYSDLVLSVLPESAVATFKEIMMVMGTFKEPRSKLFRELIDDGIAQGVEQGIAQGEAESILTVLRTRGLSVPEEAQERIRACEDRDLLLSWVAKAVTVESVDELFD</sequence>